<name>A0A6C0JKB0_9ZZZZ</name>
<proteinExistence type="predicted"/>
<feature type="region of interest" description="Disordered" evidence="1">
    <location>
        <begin position="430"/>
        <end position="456"/>
    </location>
</feature>
<protein>
    <submittedName>
        <fullName evidence="2">Uncharacterized protein</fullName>
    </submittedName>
</protein>
<accession>A0A6C0JKB0</accession>
<sequence length="595" mass="63255">MKLTPFVLFCILLLVLVISSLFGKKFIQSLSRTEGFQEGMASLTSTIVPEYSSHNVFNLNDNIYYDSTNANIVEITTATTVSSVDSGNTVTMKQSYTVVTPRDGQNSPSYTNQYKTSPEQTNVPSSQTATISNSYSSFVYPSQSKDKNYNVFYMPWGVDTYIHVIDSKLNTNLATFGFMNGGATNNYSYPTDTKVGLEKYSYDSDPANMSMVSEPIYSTTRSVYQLSHFVKYDIMNGNILLQSGDGASKTFTVYDINNKSTVLSKENQISLSNNKTSLKATSAFQPFTILDTNGQNLVLCIPTQQKVLVALISFYDSTKKSYNISVCRFTANGLDTGDQNGDWQSSGYGKGNGFYTGNPMSEYYRWYNYWNSVGMPGQGTGQGTGQGKGFPGSDYILKTQIVPPVCPTCPACPSNSGTCTNCGGQGGSGTQVKGSGTTGTSGSGENVSNIGSGTFSSNANPDTIGGSLTLATYDTVAGAEDIAKTAGGTVLGVANAIGNTGSNIVGAGKDAVVGVASAGANAIGSLGQGTGQGTNLNNNEYDSNGKKINQRSIVGPGTQNNYNGANDTYSYYGQLPARGKADFMPLTTDFSRFGR</sequence>
<dbReference type="AlphaFoldDB" id="A0A6C0JKB0"/>
<dbReference type="EMBL" id="MN740405">
    <property type="protein sequence ID" value="QHU04907.1"/>
    <property type="molecule type" value="Genomic_DNA"/>
</dbReference>
<evidence type="ECO:0000313" key="2">
    <source>
        <dbReference type="EMBL" id="QHU04907.1"/>
    </source>
</evidence>
<feature type="region of interest" description="Disordered" evidence="1">
    <location>
        <begin position="100"/>
        <end position="128"/>
    </location>
</feature>
<organism evidence="2">
    <name type="scientific">viral metagenome</name>
    <dbReference type="NCBI Taxonomy" id="1070528"/>
    <lineage>
        <taxon>unclassified sequences</taxon>
        <taxon>metagenomes</taxon>
        <taxon>organismal metagenomes</taxon>
    </lineage>
</organism>
<reference evidence="2" key="1">
    <citation type="journal article" date="2020" name="Nature">
        <title>Giant virus diversity and host interactions through global metagenomics.</title>
        <authorList>
            <person name="Schulz F."/>
            <person name="Roux S."/>
            <person name="Paez-Espino D."/>
            <person name="Jungbluth S."/>
            <person name="Walsh D.A."/>
            <person name="Denef V.J."/>
            <person name="McMahon K.D."/>
            <person name="Konstantinidis K.T."/>
            <person name="Eloe-Fadrosh E.A."/>
            <person name="Kyrpides N.C."/>
            <person name="Woyke T."/>
        </authorList>
    </citation>
    <scope>NUCLEOTIDE SEQUENCE</scope>
    <source>
        <strain evidence="2">GVMAG-M-3300027708-5</strain>
    </source>
</reference>
<evidence type="ECO:0000256" key="1">
    <source>
        <dbReference type="SAM" id="MobiDB-lite"/>
    </source>
</evidence>